<name>F0WY77_9STRA</name>
<protein>
    <submittedName>
        <fullName evidence="1">AlNc14C373G11137 protein</fullName>
    </submittedName>
</protein>
<reference evidence="1" key="1">
    <citation type="journal article" date="2011" name="PLoS Biol.">
        <title>Gene gain and loss during evolution of obligate parasitism in the white rust pathogen of Arabidopsis thaliana.</title>
        <authorList>
            <person name="Kemen E."/>
            <person name="Gardiner A."/>
            <person name="Schultz-Larsen T."/>
            <person name="Kemen A.C."/>
            <person name="Balmuth A.L."/>
            <person name="Robert-Seilaniantz A."/>
            <person name="Bailey K."/>
            <person name="Holub E."/>
            <person name="Studholme D.J."/>
            <person name="Maclean D."/>
            <person name="Jones J.D."/>
        </authorList>
    </citation>
    <scope>NUCLEOTIDE SEQUENCE</scope>
</reference>
<evidence type="ECO:0000313" key="1">
    <source>
        <dbReference type="EMBL" id="CCA26429.1"/>
    </source>
</evidence>
<sequence>MLFWDYREYKLFCCTAPHHEIQANRYKFTTMDFIAKLYTGATKTGYRRIILPYNNNIEADFKEIEDKIQSMHRCVKYIVTYTRHRRTECIDLLRTKVADPFAVSYCLPGSFSLQIYTSHDKVFELDSRHCSFELIKTIHVEDVAPESIAGDAPPTNDVFVVNYTPDAIKAEECLQCIHIFGFQKLCIGFGFAI</sequence>
<proteinExistence type="predicted"/>
<reference evidence="1" key="2">
    <citation type="submission" date="2011-02" db="EMBL/GenBank/DDBJ databases">
        <authorList>
            <person name="MacLean D."/>
        </authorList>
    </citation>
    <scope>NUCLEOTIDE SEQUENCE</scope>
</reference>
<dbReference type="HOGENOM" id="CLU_1411124_0_0_1"/>
<dbReference type="EMBL" id="FR824417">
    <property type="protein sequence ID" value="CCA26429.1"/>
    <property type="molecule type" value="Genomic_DNA"/>
</dbReference>
<gene>
    <name evidence="1" type="primary">AlNc14C373G11137</name>
    <name evidence="1" type="ORF">ALNC14_125730</name>
</gene>
<dbReference type="AlphaFoldDB" id="F0WY77"/>
<organism evidence="1">
    <name type="scientific">Albugo laibachii Nc14</name>
    <dbReference type="NCBI Taxonomy" id="890382"/>
    <lineage>
        <taxon>Eukaryota</taxon>
        <taxon>Sar</taxon>
        <taxon>Stramenopiles</taxon>
        <taxon>Oomycota</taxon>
        <taxon>Peronosporomycetes</taxon>
        <taxon>Albuginales</taxon>
        <taxon>Albuginaceae</taxon>
        <taxon>Albugo</taxon>
    </lineage>
</organism>
<accession>F0WY77</accession>